<organism evidence="1 2">
    <name type="scientific">Peribacillus castrilensis</name>
    <dbReference type="NCBI Taxonomy" id="2897690"/>
    <lineage>
        <taxon>Bacteria</taxon>
        <taxon>Bacillati</taxon>
        <taxon>Bacillota</taxon>
        <taxon>Bacilli</taxon>
        <taxon>Bacillales</taxon>
        <taxon>Bacillaceae</taxon>
        <taxon>Peribacillus</taxon>
    </lineage>
</organism>
<dbReference type="EMBL" id="JARNBH010000042">
    <property type="protein sequence ID" value="MEC0276920.1"/>
    <property type="molecule type" value="Genomic_DNA"/>
</dbReference>
<name>A0AAW9NJR3_9BACI</name>
<gene>
    <name evidence="1" type="ORF">P4706_28420</name>
</gene>
<dbReference type="AlphaFoldDB" id="A0AAW9NJR3"/>
<comment type="caution">
    <text evidence="1">The sequence shown here is derived from an EMBL/GenBank/DDBJ whole genome shotgun (WGS) entry which is preliminary data.</text>
</comment>
<dbReference type="RefSeq" id="WP_367408476.1">
    <property type="nucleotide sequence ID" value="NZ_JARNBH010000042.1"/>
</dbReference>
<dbReference type="Proteomes" id="UP001307168">
    <property type="component" value="Unassembled WGS sequence"/>
</dbReference>
<protein>
    <submittedName>
        <fullName evidence="1">Uncharacterized protein</fullName>
    </submittedName>
</protein>
<sequence length="73" mass="8705">MGWVISEHTRIVVAAFAEYSEYTQSEIVDEFLKNLLTDEDFIEWVRNKRNNKRLLKQLELEELVDAVDIDFNN</sequence>
<proteinExistence type="predicted"/>
<keyword evidence="2" id="KW-1185">Reference proteome</keyword>
<evidence type="ECO:0000313" key="2">
    <source>
        <dbReference type="Proteomes" id="UP001307168"/>
    </source>
</evidence>
<evidence type="ECO:0000313" key="1">
    <source>
        <dbReference type="EMBL" id="MEC0276920.1"/>
    </source>
</evidence>
<reference evidence="1 2" key="1">
    <citation type="submission" date="2023-03" db="EMBL/GenBank/DDBJ databases">
        <title>Bacillus Genome Sequencing.</title>
        <authorList>
            <person name="Dunlap C."/>
        </authorList>
    </citation>
    <scope>NUCLEOTIDE SEQUENCE [LARGE SCALE GENOMIC DNA]</scope>
    <source>
        <strain evidence="1 2">B-41290</strain>
    </source>
</reference>
<accession>A0AAW9NJR3</accession>